<dbReference type="InterPro" id="IPR036390">
    <property type="entry name" value="WH_DNA-bd_sf"/>
</dbReference>
<keyword evidence="7" id="KW-1185">Reference proteome</keyword>
<proteinExistence type="inferred from homology"/>
<dbReference type="InterPro" id="IPR005119">
    <property type="entry name" value="LysR_subst-bd"/>
</dbReference>
<dbReference type="PANTHER" id="PTHR30346">
    <property type="entry name" value="TRANSCRIPTIONAL DUAL REGULATOR HCAR-RELATED"/>
    <property type="match status" value="1"/>
</dbReference>
<evidence type="ECO:0000256" key="2">
    <source>
        <dbReference type="ARBA" id="ARBA00023015"/>
    </source>
</evidence>
<evidence type="ECO:0000256" key="1">
    <source>
        <dbReference type="ARBA" id="ARBA00009437"/>
    </source>
</evidence>
<sequence>MDLLQLKYFQTVARREHITQAAKELNIAQPSLSQTIARLEEDLGVTLFYRHGRNIRLNESGKVFLEHVDRVFMELEKGKEEARKLAGKQHEVLSIAAIHLPFLPQAIASFVAKQPGVHFRFHQGCYLSMKKLLEAREIDLCISAPQIDIPSVSSVVLLTEEIRLLVPKGHRLAGRGQVRLAEVANEPFISLKEGFGLREATDEFCQKAGFSPNIIFEVEEPRLIQTLVRSGVGISFIPELFGLHETDSETESLTISDPACTRTLSLSWLNRTEQSPAFERFRLFLIHYFNDLQQQKLEKLKSHNLPKVIHRFRTI</sequence>
<dbReference type="Pfam" id="PF03466">
    <property type="entry name" value="LysR_substrate"/>
    <property type="match status" value="1"/>
</dbReference>
<dbReference type="PROSITE" id="PS50931">
    <property type="entry name" value="HTH_LYSR"/>
    <property type="match status" value="1"/>
</dbReference>
<dbReference type="Gene3D" id="1.10.10.10">
    <property type="entry name" value="Winged helix-like DNA-binding domain superfamily/Winged helix DNA-binding domain"/>
    <property type="match status" value="1"/>
</dbReference>
<evidence type="ECO:0000313" key="7">
    <source>
        <dbReference type="Proteomes" id="UP001338137"/>
    </source>
</evidence>
<comment type="caution">
    <text evidence="6">The sequence shown here is derived from an EMBL/GenBank/DDBJ whole genome shotgun (WGS) entry which is preliminary data.</text>
</comment>
<keyword evidence="3" id="KW-0238">DNA-binding</keyword>
<keyword evidence="4" id="KW-0804">Transcription</keyword>
<dbReference type="Gene3D" id="3.40.190.290">
    <property type="match status" value="1"/>
</dbReference>
<dbReference type="RefSeq" id="WP_326076316.1">
    <property type="nucleotide sequence ID" value="NZ_JARLKY010000113.1"/>
</dbReference>
<dbReference type="SUPFAM" id="SSF53850">
    <property type="entry name" value="Periplasmic binding protein-like II"/>
    <property type="match status" value="1"/>
</dbReference>
<evidence type="ECO:0000256" key="4">
    <source>
        <dbReference type="ARBA" id="ARBA00023163"/>
    </source>
</evidence>
<keyword evidence="2" id="KW-0805">Transcription regulation</keyword>
<dbReference type="PANTHER" id="PTHR30346:SF28">
    <property type="entry name" value="HTH-TYPE TRANSCRIPTIONAL REGULATOR CYNR"/>
    <property type="match status" value="1"/>
</dbReference>
<dbReference type="SUPFAM" id="SSF46785">
    <property type="entry name" value="Winged helix' DNA-binding domain"/>
    <property type="match status" value="1"/>
</dbReference>
<dbReference type="Pfam" id="PF00126">
    <property type="entry name" value="HTH_1"/>
    <property type="match status" value="1"/>
</dbReference>
<accession>A0ABU6GEZ0</accession>
<dbReference type="InterPro" id="IPR000847">
    <property type="entry name" value="LysR_HTH_N"/>
</dbReference>
<protein>
    <submittedName>
        <fullName evidence="6">LysR family transcriptional regulator</fullName>
    </submittedName>
</protein>
<gene>
    <name evidence="6" type="ORF">P4I72_34235</name>
</gene>
<evidence type="ECO:0000256" key="3">
    <source>
        <dbReference type="ARBA" id="ARBA00023125"/>
    </source>
</evidence>
<evidence type="ECO:0000259" key="5">
    <source>
        <dbReference type="PROSITE" id="PS50931"/>
    </source>
</evidence>
<feature type="domain" description="HTH lysR-type" evidence="5">
    <location>
        <begin position="1"/>
        <end position="58"/>
    </location>
</feature>
<name>A0ABU6GEZ0_9BACL</name>
<evidence type="ECO:0000313" key="6">
    <source>
        <dbReference type="EMBL" id="MEC0232169.1"/>
    </source>
</evidence>
<dbReference type="EMBL" id="JARLKY010000113">
    <property type="protein sequence ID" value="MEC0232169.1"/>
    <property type="molecule type" value="Genomic_DNA"/>
</dbReference>
<dbReference type="InterPro" id="IPR036388">
    <property type="entry name" value="WH-like_DNA-bd_sf"/>
</dbReference>
<comment type="similarity">
    <text evidence="1">Belongs to the LysR transcriptional regulatory family.</text>
</comment>
<dbReference type="Proteomes" id="UP001338137">
    <property type="component" value="Unassembled WGS sequence"/>
</dbReference>
<organism evidence="6 7">
    <name type="scientific">Paenibacillus alba</name>
    <dbReference type="NCBI Taxonomy" id="1197127"/>
    <lineage>
        <taxon>Bacteria</taxon>
        <taxon>Bacillati</taxon>
        <taxon>Bacillota</taxon>
        <taxon>Bacilli</taxon>
        <taxon>Bacillales</taxon>
        <taxon>Paenibacillaceae</taxon>
        <taxon>Paenibacillus</taxon>
    </lineage>
</organism>
<reference evidence="6 7" key="1">
    <citation type="submission" date="2023-03" db="EMBL/GenBank/DDBJ databases">
        <title>Bacillus Genome Sequencing.</title>
        <authorList>
            <person name="Dunlap C."/>
        </authorList>
    </citation>
    <scope>NUCLEOTIDE SEQUENCE [LARGE SCALE GENOMIC DNA]</scope>
    <source>
        <strain evidence="6 7">BD-533</strain>
    </source>
</reference>
<dbReference type="PRINTS" id="PR00039">
    <property type="entry name" value="HTHLYSR"/>
</dbReference>